<dbReference type="Proteomes" id="UP000732298">
    <property type="component" value="Unassembled WGS sequence"/>
</dbReference>
<evidence type="ECO:0000313" key="3">
    <source>
        <dbReference type="EMBL" id="MBI4210214.1"/>
    </source>
</evidence>
<feature type="domain" description="Gfo/Idh/MocA-like oxidoreductase N-terminal" evidence="1">
    <location>
        <begin position="4"/>
        <end position="122"/>
    </location>
</feature>
<evidence type="ECO:0000259" key="2">
    <source>
        <dbReference type="Pfam" id="PF22725"/>
    </source>
</evidence>
<dbReference type="AlphaFoldDB" id="A0A8T3YI49"/>
<dbReference type="InterPro" id="IPR036291">
    <property type="entry name" value="NAD(P)-bd_dom_sf"/>
</dbReference>
<accession>A0A8T3YI49</accession>
<dbReference type="SUPFAM" id="SSF51735">
    <property type="entry name" value="NAD(P)-binding Rossmann-fold domains"/>
    <property type="match status" value="1"/>
</dbReference>
<dbReference type="EMBL" id="JACQPB010000024">
    <property type="protein sequence ID" value="MBI4210214.1"/>
    <property type="molecule type" value="Genomic_DNA"/>
</dbReference>
<dbReference type="Pfam" id="PF01408">
    <property type="entry name" value="GFO_IDH_MocA"/>
    <property type="match status" value="1"/>
</dbReference>
<dbReference type="InterPro" id="IPR055170">
    <property type="entry name" value="GFO_IDH_MocA-like_dom"/>
</dbReference>
<proteinExistence type="predicted"/>
<dbReference type="Gene3D" id="3.30.360.10">
    <property type="entry name" value="Dihydrodipicolinate Reductase, domain 2"/>
    <property type="match status" value="1"/>
</dbReference>
<dbReference type="InterPro" id="IPR000683">
    <property type="entry name" value="Gfo/Idh/MocA-like_OxRdtase_N"/>
</dbReference>
<evidence type="ECO:0000259" key="1">
    <source>
        <dbReference type="Pfam" id="PF01408"/>
    </source>
</evidence>
<dbReference type="Gene3D" id="3.40.50.720">
    <property type="entry name" value="NAD(P)-binding Rossmann-like Domain"/>
    <property type="match status" value="1"/>
</dbReference>
<feature type="domain" description="GFO/IDH/MocA-like oxidoreductase" evidence="2">
    <location>
        <begin position="130"/>
        <end position="238"/>
    </location>
</feature>
<dbReference type="GO" id="GO:0000166">
    <property type="term" value="F:nucleotide binding"/>
    <property type="evidence" value="ECO:0007669"/>
    <property type="project" value="InterPro"/>
</dbReference>
<gene>
    <name evidence="3" type="ORF">HY544_01765</name>
</gene>
<name>A0A8T3YI49_9ARCH</name>
<dbReference type="PANTHER" id="PTHR43377:SF6">
    <property type="entry name" value="GFO_IDH_MOCA-LIKE OXIDOREDUCTASE N-TERMINAL DOMAIN-CONTAINING PROTEIN"/>
    <property type="match status" value="1"/>
</dbReference>
<evidence type="ECO:0000313" key="4">
    <source>
        <dbReference type="Proteomes" id="UP000732298"/>
    </source>
</evidence>
<comment type="caution">
    <text evidence="3">The sequence shown here is derived from an EMBL/GenBank/DDBJ whole genome shotgun (WGS) entry which is preliminary data.</text>
</comment>
<dbReference type="Pfam" id="PF22725">
    <property type="entry name" value="GFO_IDH_MocA_C3"/>
    <property type="match status" value="1"/>
</dbReference>
<organism evidence="3 4">
    <name type="scientific">Candidatus Iainarchaeum sp</name>
    <dbReference type="NCBI Taxonomy" id="3101447"/>
    <lineage>
        <taxon>Archaea</taxon>
        <taxon>Candidatus Iainarchaeota</taxon>
        <taxon>Candidatus Iainarchaeia</taxon>
        <taxon>Candidatus Iainarchaeales</taxon>
        <taxon>Candidatus Iainarchaeaceae</taxon>
        <taxon>Candidatus Iainarchaeum</taxon>
    </lineage>
</organism>
<protein>
    <submittedName>
        <fullName evidence="3">Gfo/Idh/MocA family oxidoreductase</fullName>
    </submittedName>
</protein>
<dbReference type="SUPFAM" id="SSF55347">
    <property type="entry name" value="Glyceraldehyde-3-phosphate dehydrogenase-like, C-terminal domain"/>
    <property type="match status" value="1"/>
</dbReference>
<reference evidence="3" key="1">
    <citation type="submission" date="2020-07" db="EMBL/GenBank/DDBJ databases">
        <title>Huge and variable diversity of episymbiotic CPR bacteria and DPANN archaea in groundwater ecosystems.</title>
        <authorList>
            <person name="He C.Y."/>
            <person name="Keren R."/>
            <person name="Whittaker M."/>
            <person name="Farag I.F."/>
            <person name="Doudna J."/>
            <person name="Cate J.H.D."/>
            <person name="Banfield J.F."/>
        </authorList>
    </citation>
    <scope>NUCLEOTIDE SEQUENCE</scope>
    <source>
        <strain evidence="3">NC_groundwater_1296_Ag_S-0.2um_52_80</strain>
    </source>
</reference>
<dbReference type="InterPro" id="IPR051450">
    <property type="entry name" value="Gfo/Idh/MocA_Oxidoreductases"/>
</dbReference>
<dbReference type="PANTHER" id="PTHR43377">
    <property type="entry name" value="BILIVERDIN REDUCTASE A"/>
    <property type="match status" value="1"/>
</dbReference>
<sequence length="338" mass="37799">MKTRVAMVGFGYWGPNIARNLENSEDTELAYICELDKDKRGRAEKLFPSSKAISDYDRVLDDKSVEGIVIVTNSKSHFPLAKKALERGKHVMLEKPITETSGQALELVKIAERKNLILMVGHTFLYNGGVRKLKEIIDSGNIGKWLYAYAIRVSLGPYRSDANVVWDLAPHDISVLLYLKGKKVMSVSVRANCSLKEGIPDVAFMVLKFEDDTIAHIHASWLDPLKVRKLTIIGSEKMVIFDDIEPLEKVKIFEKSATISYAPETFSEFQAAYNYGDILIPKIDVTEPLKMECQHFVDCIRSGSKPVSDGMNGLEVVRVLEAAQKSLESGGRDIEVSE</sequence>